<accession>A0A8S1LJL9</accession>
<proteinExistence type="predicted"/>
<comment type="caution">
    <text evidence="1">The sequence shown here is derived from an EMBL/GenBank/DDBJ whole genome shotgun (WGS) entry which is preliminary data.</text>
</comment>
<organism evidence="1 2">
    <name type="scientific">Paramecium primaurelia</name>
    <dbReference type="NCBI Taxonomy" id="5886"/>
    <lineage>
        <taxon>Eukaryota</taxon>
        <taxon>Sar</taxon>
        <taxon>Alveolata</taxon>
        <taxon>Ciliophora</taxon>
        <taxon>Intramacronucleata</taxon>
        <taxon>Oligohymenophorea</taxon>
        <taxon>Peniculida</taxon>
        <taxon>Parameciidae</taxon>
        <taxon>Paramecium</taxon>
    </lineage>
</organism>
<gene>
    <name evidence="1" type="ORF">PPRIM_AZ9-3.1.T0360356</name>
</gene>
<reference evidence="1" key="1">
    <citation type="submission" date="2021-01" db="EMBL/GenBank/DDBJ databases">
        <authorList>
            <consortium name="Genoscope - CEA"/>
            <person name="William W."/>
        </authorList>
    </citation>
    <scope>NUCLEOTIDE SEQUENCE</scope>
</reference>
<evidence type="ECO:0000313" key="2">
    <source>
        <dbReference type="Proteomes" id="UP000688137"/>
    </source>
</evidence>
<dbReference type="Proteomes" id="UP000688137">
    <property type="component" value="Unassembled WGS sequence"/>
</dbReference>
<dbReference type="OMA" id="INDFNMV"/>
<dbReference type="AlphaFoldDB" id="A0A8S1LJL9"/>
<dbReference type="EMBL" id="CAJJDM010000035">
    <property type="protein sequence ID" value="CAD8064896.1"/>
    <property type="molecule type" value="Genomic_DNA"/>
</dbReference>
<sequence length="210" mass="24668">MQFTPDTRNVGGRQLILSQLWGHRLCLQQIKERHLNTEIKCSFLKKNENSKLPISTRINDFNMVIHRKKLQNIKQCLTDRSNKEPSYFFRRLPSPQSLNSNSIFNKLTMIKSKSTQDKLQNGKIMPPPKIDIEKFIPQNTKTQISWINLINSLHGPQYPLKRWIKELAIENRIFDENDFAILIRILVKAYQIKQTTLVSLVAEIIEELEK</sequence>
<name>A0A8S1LJL9_PARPR</name>
<evidence type="ECO:0000313" key="1">
    <source>
        <dbReference type="EMBL" id="CAD8064896.1"/>
    </source>
</evidence>
<protein>
    <submittedName>
        <fullName evidence="1">Uncharacterized protein</fullName>
    </submittedName>
</protein>
<keyword evidence="2" id="KW-1185">Reference proteome</keyword>